<dbReference type="PROSITE" id="PS51832">
    <property type="entry name" value="HD_GYP"/>
    <property type="match status" value="1"/>
</dbReference>
<dbReference type="PANTHER" id="PTHR43155">
    <property type="entry name" value="CYCLIC DI-GMP PHOSPHODIESTERASE PA4108-RELATED"/>
    <property type="match status" value="1"/>
</dbReference>
<dbReference type="SMART" id="SM00471">
    <property type="entry name" value="HDc"/>
    <property type="match status" value="1"/>
</dbReference>
<dbReference type="Pfam" id="PF13487">
    <property type="entry name" value="HD_5"/>
    <property type="match status" value="1"/>
</dbReference>
<comment type="caution">
    <text evidence="3">The sequence shown here is derived from an EMBL/GenBank/DDBJ whole genome shotgun (WGS) entry which is preliminary data.</text>
</comment>
<sequence>MIYVSIDNIQYGTILARNIYNDKGDVLLKKGTPLTVGLLARLRRLGVYALYVENEHFNDIEMEDAISEQTKIEALTSIALAIEKTQAGKDFDIKNISKAAKNIVADITEKNDILVSLNDIRTKDNQLFVHSLNVCMLSVLMGLKLELNNMQLNDLAVGALLHDIGLGNYENEEVDKSHALKGFSILKKKHEINLLSAHVALQHHENVDGSGYPRGMKGPEIPLYAKIVAVADYFDRRMAAGDVKPYEACEEIMGYTGKRFDINIVVLFLKSVALYPTGSSVQLTTGDTGVVISQHPGIPMRPKVRLLKTKSVSSSDYDEESLLSEDTETFDVDLYKKTTVFIKSILNE</sequence>
<dbReference type="Proteomes" id="UP000094296">
    <property type="component" value="Unassembled WGS sequence"/>
</dbReference>
<dbReference type="Gene3D" id="1.10.3210.10">
    <property type="entry name" value="Hypothetical protein af1432"/>
    <property type="match status" value="1"/>
</dbReference>
<keyword evidence="4" id="KW-1185">Reference proteome</keyword>
<evidence type="ECO:0000313" key="3">
    <source>
        <dbReference type="EMBL" id="OEF97002.1"/>
    </source>
</evidence>
<reference evidence="3 4" key="1">
    <citation type="submission" date="2016-09" db="EMBL/GenBank/DDBJ databases">
        <title>Draft genome sequence for the type strain of Desulfuribacillus alkaliarsenatis AHT28, an obligately anaerobic, sulfidogenic bacterium isolated from Russian soda lake sediments.</title>
        <authorList>
            <person name="Abin C.A."/>
            <person name="Hollibaugh J.T."/>
        </authorList>
    </citation>
    <scope>NUCLEOTIDE SEQUENCE [LARGE SCALE GENOMIC DNA]</scope>
    <source>
        <strain evidence="3 4">AHT28</strain>
    </source>
</reference>
<feature type="domain" description="HD" evidence="1">
    <location>
        <begin position="127"/>
        <end position="237"/>
    </location>
</feature>
<dbReference type="InterPro" id="IPR037522">
    <property type="entry name" value="HD_GYP_dom"/>
</dbReference>
<evidence type="ECO:0000313" key="4">
    <source>
        <dbReference type="Proteomes" id="UP000094296"/>
    </source>
</evidence>
<dbReference type="AlphaFoldDB" id="A0A1E5G331"/>
<evidence type="ECO:0000259" key="2">
    <source>
        <dbReference type="PROSITE" id="PS51832"/>
    </source>
</evidence>
<dbReference type="RefSeq" id="WP_069643048.1">
    <property type="nucleotide sequence ID" value="NZ_MIJE01000022.1"/>
</dbReference>
<dbReference type="InterPro" id="IPR006674">
    <property type="entry name" value="HD_domain"/>
</dbReference>
<gene>
    <name evidence="3" type="ORF">BHF68_05215</name>
</gene>
<dbReference type="STRING" id="766136.BHF68_05215"/>
<feature type="domain" description="HD-GYP" evidence="2">
    <location>
        <begin position="67"/>
        <end position="284"/>
    </location>
</feature>
<organism evidence="3 4">
    <name type="scientific">Desulfuribacillus alkaliarsenatis</name>
    <dbReference type="NCBI Taxonomy" id="766136"/>
    <lineage>
        <taxon>Bacteria</taxon>
        <taxon>Bacillati</taxon>
        <taxon>Bacillota</taxon>
        <taxon>Desulfuribacillia</taxon>
        <taxon>Desulfuribacillales</taxon>
        <taxon>Desulfuribacillaceae</taxon>
        <taxon>Desulfuribacillus</taxon>
    </lineage>
</organism>
<evidence type="ECO:0000259" key="1">
    <source>
        <dbReference type="PROSITE" id="PS51831"/>
    </source>
</evidence>
<dbReference type="OrthoDB" id="9759601at2"/>
<protein>
    <submittedName>
        <fullName evidence="3">Uncharacterized protein</fullName>
    </submittedName>
</protein>
<name>A0A1E5G331_9FIRM</name>
<dbReference type="PANTHER" id="PTHR43155:SF2">
    <property type="entry name" value="CYCLIC DI-GMP PHOSPHODIESTERASE PA4108"/>
    <property type="match status" value="1"/>
</dbReference>
<dbReference type="PROSITE" id="PS51831">
    <property type="entry name" value="HD"/>
    <property type="match status" value="1"/>
</dbReference>
<dbReference type="SUPFAM" id="SSF109604">
    <property type="entry name" value="HD-domain/PDEase-like"/>
    <property type="match status" value="1"/>
</dbReference>
<accession>A0A1E5G331</accession>
<dbReference type="InterPro" id="IPR003607">
    <property type="entry name" value="HD/PDEase_dom"/>
</dbReference>
<proteinExistence type="predicted"/>
<dbReference type="EMBL" id="MIJE01000022">
    <property type="protein sequence ID" value="OEF97002.1"/>
    <property type="molecule type" value="Genomic_DNA"/>
</dbReference>
<dbReference type="CDD" id="cd00077">
    <property type="entry name" value="HDc"/>
    <property type="match status" value="1"/>
</dbReference>